<dbReference type="InterPro" id="IPR018392">
    <property type="entry name" value="LysM"/>
</dbReference>
<comment type="caution">
    <text evidence="2">The sequence shown here is derived from an EMBL/GenBank/DDBJ whole genome shotgun (WGS) entry which is preliminary data.</text>
</comment>
<dbReference type="InterPro" id="IPR016047">
    <property type="entry name" value="M23ase_b-sheet_dom"/>
</dbReference>
<dbReference type="SMART" id="SM00257">
    <property type="entry name" value="LysM"/>
    <property type="match status" value="1"/>
</dbReference>
<proteinExistence type="predicted"/>
<organism evidence="2 3">
    <name type="scientific">Bacillus songklensis</name>
    <dbReference type="NCBI Taxonomy" id="1069116"/>
    <lineage>
        <taxon>Bacteria</taxon>
        <taxon>Bacillati</taxon>
        <taxon>Bacillota</taxon>
        <taxon>Bacilli</taxon>
        <taxon>Bacillales</taxon>
        <taxon>Bacillaceae</taxon>
        <taxon>Bacillus</taxon>
    </lineage>
</organism>
<evidence type="ECO:0000259" key="1">
    <source>
        <dbReference type="PROSITE" id="PS51782"/>
    </source>
</evidence>
<dbReference type="RefSeq" id="WP_377912527.1">
    <property type="nucleotide sequence ID" value="NZ_JBHRZT010000020.1"/>
</dbReference>
<dbReference type="CDD" id="cd00118">
    <property type="entry name" value="LysM"/>
    <property type="match status" value="1"/>
</dbReference>
<dbReference type="Gene3D" id="3.10.350.10">
    <property type="entry name" value="LysM domain"/>
    <property type="match status" value="1"/>
</dbReference>
<dbReference type="PANTHER" id="PTHR21666:SF290">
    <property type="entry name" value="PEPTIDASE M23 DOMAIN PROTEIN"/>
    <property type="match status" value="1"/>
</dbReference>
<dbReference type="EMBL" id="JBHRZT010000020">
    <property type="protein sequence ID" value="MFC3882761.1"/>
    <property type="molecule type" value="Genomic_DNA"/>
</dbReference>
<dbReference type="SUPFAM" id="SSF54106">
    <property type="entry name" value="LysM domain"/>
    <property type="match status" value="1"/>
</dbReference>
<dbReference type="Gene3D" id="2.70.70.10">
    <property type="entry name" value="Glucose Permease (Domain IIA)"/>
    <property type="match status" value="1"/>
</dbReference>
<accession>A0ABV8AXQ0</accession>
<sequence length="241" mass="27086">MLDFVRRILVVVIMALCIGLLFVGGKMAKAEENGSWQWPVEGKISDVFGSRDAQHHGIDIAAPVGTDVMSVSKGIVSRSYFSDTYGHVIFVQQENGYETVYAHLHKRFVFEGNVVQARQKIGEVGNTGRSSGAHLHFEVHKGSWNNEKSNALNPLLVLDQKRLYAYLDDRYTSKEVFKQTTEVESNHKIEETVQQGDTLWELANKYNTTIGQIKKWNTLKSDSIYIGQTIVIYAATVQSNS</sequence>
<keyword evidence="3" id="KW-1185">Reference proteome</keyword>
<dbReference type="InterPro" id="IPR036779">
    <property type="entry name" value="LysM_dom_sf"/>
</dbReference>
<gene>
    <name evidence="2" type="ORF">ACFOU2_04300</name>
</gene>
<name>A0ABV8AXQ0_9BACI</name>
<dbReference type="InterPro" id="IPR050570">
    <property type="entry name" value="Cell_wall_metabolism_enzyme"/>
</dbReference>
<dbReference type="InterPro" id="IPR011055">
    <property type="entry name" value="Dup_hybrid_motif"/>
</dbReference>
<evidence type="ECO:0000313" key="3">
    <source>
        <dbReference type="Proteomes" id="UP001595752"/>
    </source>
</evidence>
<reference evidence="3" key="1">
    <citation type="journal article" date="2019" name="Int. J. Syst. Evol. Microbiol.">
        <title>The Global Catalogue of Microorganisms (GCM) 10K type strain sequencing project: providing services to taxonomists for standard genome sequencing and annotation.</title>
        <authorList>
            <consortium name="The Broad Institute Genomics Platform"/>
            <consortium name="The Broad Institute Genome Sequencing Center for Infectious Disease"/>
            <person name="Wu L."/>
            <person name="Ma J."/>
        </authorList>
    </citation>
    <scope>NUCLEOTIDE SEQUENCE [LARGE SCALE GENOMIC DNA]</scope>
    <source>
        <strain evidence="3">CCUG 61889</strain>
    </source>
</reference>
<dbReference type="Pfam" id="PF01476">
    <property type="entry name" value="LysM"/>
    <property type="match status" value="1"/>
</dbReference>
<dbReference type="Proteomes" id="UP001595752">
    <property type="component" value="Unassembled WGS sequence"/>
</dbReference>
<evidence type="ECO:0000313" key="2">
    <source>
        <dbReference type="EMBL" id="MFC3882761.1"/>
    </source>
</evidence>
<dbReference type="CDD" id="cd12797">
    <property type="entry name" value="M23_peptidase"/>
    <property type="match status" value="1"/>
</dbReference>
<protein>
    <submittedName>
        <fullName evidence="2">Peptidoglycan DD-metalloendopeptidase family protein</fullName>
    </submittedName>
</protein>
<dbReference type="SUPFAM" id="SSF51261">
    <property type="entry name" value="Duplicated hybrid motif"/>
    <property type="match status" value="1"/>
</dbReference>
<dbReference type="Pfam" id="PF01551">
    <property type="entry name" value="Peptidase_M23"/>
    <property type="match status" value="1"/>
</dbReference>
<dbReference type="PANTHER" id="PTHR21666">
    <property type="entry name" value="PEPTIDASE-RELATED"/>
    <property type="match status" value="1"/>
</dbReference>
<feature type="domain" description="LysM" evidence="1">
    <location>
        <begin position="189"/>
        <end position="232"/>
    </location>
</feature>
<dbReference type="PROSITE" id="PS51782">
    <property type="entry name" value="LYSM"/>
    <property type="match status" value="1"/>
</dbReference>